<evidence type="ECO:0000313" key="2">
    <source>
        <dbReference type="EMBL" id="SYX87246.1"/>
    </source>
</evidence>
<gene>
    <name evidence="2" type="ORF">PBLR_15676</name>
</gene>
<keyword evidence="1" id="KW-1133">Transmembrane helix</keyword>
<evidence type="ECO:0000313" key="3">
    <source>
        <dbReference type="Proteomes" id="UP000304148"/>
    </source>
</evidence>
<protein>
    <submittedName>
        <fullName evidence="2">Uncharacterized protein</fullName>
    </submittedName>
</protein>
<name>A0A383RLR3_PAEAL</name>
<dbReference type="AlphaFoldDB" id="A0A383RLR3"/>
<reference evidence="3" key="1">
    <citation type="submission" date="2018-08" db="EMBL/GenBank/DDBJ databases">
        <authorList>
            <person name="Chevrot R."/>
        </authorList>
    </citation>
    <scope>NUCLEOTIDE SEQUENCE [LARGE SCALE GENOMIC DNA]</scope>
</reference>
<organism evidence="2 3">
    <name type="scientific">Paenibacillus alvei</name>
    <name type="common">Bacillus alvei</name>
    <dbReference type="NCBI Taxonomy" id="44250"/>
    <lineage>
        <taxon>Bacteria</taxon>
        <taxon>Bacillati</taxon>
        <taxon>Bacillota</taxon>
        <taxon>Bacilli</taxon>
        <taxon>Bacillales</taxon>
        <taxon>Paenibacillaceae</taxon>
        <taxon>Paenibacillus</taxon>
    </lineage>
</organism>
<dbReference type="Proteomes" id="UP000304148">
    <property type="component" value="Chromosome"/>
</dbReference>
<proteinExistence type="predicted"/>
<keyword evidence="1" id="KW-0812">Transmembrane</keyword>
<dbReference type="EMBL" id="LS992241">
    <property type="protein sequence ID" value="SYX87246.1"/>
    <property type="molecule type" value="Genomic_DNA"/>
</dbReference>
<keyword evidence="1" id="KW-0472">Membrane</keyword>
<sequence length="38" mass="4578">MWMKQTREVERQKVEVHMQVLMISTIVADFCTNFHIVV</sequence>
<accession>A0A383RLR3</accession>
<feature type="transmembrane region" description="Helical" evidence="1">
    <location>
        <begin position="20"/>
        <end position="37"/>
    </location>
</feature>
<evidence type="ECO:0000256" key="1">
    <source>
        <dbReference type="SAM" id="Phobius"/>
    </source>
</evidence>